<dbReference type="Gene3D" id="2.30.110.10">
    <property type="entry name" value="Electron Transport, Fmn-binding Protein, Chain A"/>
    <property type="match status" value="1"/>
</dbReference>
<evidence type="ECO:0000256" key="1">
    <source>
        <dbReference type="ARBA" id="ARBA00022636"/>
    </source>
</evidence>
<name>S6AEY0_SULDS</name>
<feature type="domain" description="Type III secretion system flagellar brake protein YcgR PilZN" evidence="6">
    <location>
        <begin position="13"/>
        <end position="115"/>
    </location>
</feature>
<dbReference type="GO" id="GO:0009425">
    <property type="term" value="C:bacterial-type flagellum basal body"/>
    <property type="evidence" value="ECO:0007669"/>
    <property type="project" value="UniProtKB-SubCell"/>
</dbReference>
<dbReference type="Gene3D" id="2.40.10.220">
    <property type="entry name" value="predicted glycosyltransferase like domains"/>
    <property type="match status" value="1"/>
</dbReference>
<dbReference type="Pfam" id="PF07238">
    <property type="entry name" value="PilZ"/>
    <property type="match status" value="1"/>
</dbReference>
<dbReference type="InterPro" id="IPR009926">
    <property type="entry name" value="T3SS_YcgR_PilZN"/>
</dbReference>
<evidence type="ECO:0000259" key="5">
    <source>
        <dbReference type="Pfam" id="PF07238"/>
    </source>
</evidence>
<evidence type="ECO:0000313" key="8">
    <source>
        <dbReference type="Proteomes" id="UP000015559"/>
    </source>
</evidence>
<dbReference type="STRING" id="1163617.SCD_n00533"/>
<dbReference type="EMBL" id="AP013066">
    <property type="protein sequence ID" value="BAN34381.1"/>
    <property type="molecule type" value="Genomic_DNA"/>
</dbReference>
<dbReference type="HOGENOM" id="CLU_086025_0_0_4"/>
<keyword evidence="3 4" id="KW-0975">Bacterial flagellum</keyword>
<evidence type="ECO:0000256" key="3">
    <source>
        <dbReference type="ARBA" id="ARBA00023143"/>
    </source>
</evidence>
<evidence type="ECO:0000313" key="7">
    <source>
        <dbReference type="EMBL" id="BAN34381.1"/>
    </source>
</evidence>
<dbReference type="RefSeq" id="WP_009206671.1">
    <property type="nucleotide sequence ID" value="NC_022357.1"/>
</dbReference>
<evidence type="ECO:0000256" key="4">
    <source>
        <dbReference type="HAMAP-Rule" id="MF_01457"/>
    </source>
</evidence>
<dbReference type="GO" id="GO:0071973">
    <property type="term" value="P:bacterial-type flagellum-dependent cell motility"/>
    <property type="evidence" value="ECO:0007669"/>
    <property type="project" value="UniProtKB-UniRule"/>
</dbReference>
<keyword evidence="2 4" id="KW-0547">Nucleotide-binding</keyword>
<dbReference type="Pfam" id="PF07317">
    <property type="entry name" value="PilZN"/>
    <property type="match status" value="1"/>
</dbReference>
<sequence length="244" mass="27085">MTEQLDDKQESRFLLNNEADIRALLNKLQKKRSHMTGHFDNSYHIFSTCLLEVGKDTVILDDVSDEAISQRILACSRLHFSSVYAGVPVSFVSSQIEHCLFEGAAAFSIPIPSAIRWPQRRELFRVPTPIGKPVLCEIALNNGEITRNPLSDISVGGIGMLTKVSSPSLKEGALFGGCHIDLPGFGELTSDIRICSSADITLRNGNHARRYGCQFIDLPQQEQSLLQRYVTKLELAMRAPQART</sequence>
<dbReference type="HAMAP" id="MF_01457">
    <property type="entry name" value="YcgR"/>
    <property type="match status" value="1"/>
</dbReference>
<comment type="function">
    <text evidence="4">Acts as a flagellar brake, regulating swimming and swarming in a bis-(3'-5') cyclic diguanylic acid (c-di-GMP)-dependent manner. Binds 1 c-di-GMP dimer per subunit. Increasing levels of c-di-GMP lead to decreased motility.</text>
</comment>
<accession>S6AEY0</accession>
<keyword evidence="8" id="KW-1185">Reference proteome</keyword>
<dbReference type="InterPro" id="IPR009875">
    <property type="entry name" value="PilZ_domain"/>
</dbReference>
<keyword evidence="1 4" id="KW-0973">c-di-GMP</keyword>
<dbReference type="GO" id="GO:0035438">
    <property type="term" value="F:cyclic-di-GMP binding"/>
    <property type="evidence" value="ECO:0007669"/>
    <property type="project" value="UniProtKB-UniRule"/>
</dbReference>
<evidence type="ECO:0000256" key="2">
    <source>
        <dbReference type="ARBA" id="ARBA00022741"/>
    </source>
</evidence>
<dbReference type="AlphaFoldDB" id="S6AEY0"/>
<gene>
    <name evidence="4" type="primary">ycgR</name>
    <name evidence="7" type="ORF">SCD_n00533</name>
</gene>
<feature type="domain" description="PilZ" evidence="5">
    <location>
        <begin position="119"/>
        <end position="231"/>
    </location>
</feature>
<evidence type="ECO:0000259" key="6">
    <source>
        <dbReference type="Pfam" id="PF07317"/>
    </source>
</evidence>
<dbReference type="OrthoDB" id="5572581at2"/>
<organism evidence="7 8">
    <name type="scientific">Sulfuricella denitrificans (strain DSM 22764 / NBRC 105220 / skB26)</name>
    <dbReference type="NCBI Taxonomy" id="1163617"/>
    <lineage>
        <taxon>Bacteria</taxon>
        <taxon>Pseudomonadati</taxon>
        <taxon>Pseudomonadota</taxon>
        <taxon>Betaproteobacteria</taxon>
        <taxon>Nitrosomonadales</taxon>
        <taxon>Sulfuricellaceae</taxon>
        <taxon>Sulfuricella</taxon>
    </lineage>
</organism>
<dbReference type="eggNOG" id="COG5581">
    <property type="taxonomic scope" value="Bacteria"/>
</dbReference>
<dbReference type="InterPro" id="IPR023787">
    <property type="entry name" value="T3SS_YcgR"/>
</dbReference>
<protein>
    <recommendedName>
        <fullName evidence="4">Flagellar brake protein YcgR</fullName>
    </recommendedName>
    <alternativeName>
        <fullName evidence="4">Cyclic di-GMP binding protein YcgR</fullName>
    </alternativeName>
</protein>
<reference evidence="7 8" key="1">
    <citation type="journal article" date="2012" name="Appl. Environ. Microbiol.">
        <title>Draft genome sequence of a psychrotolerant sulfur-oxidizing bacterium, Sulfuricella denitrificans skB26, and proteomic insights into cold adaptation.</title>
        <authorList>
            <person name="Watanabe T."/>
            <person name="Kojima H."/>
            <person name="Fukui M."/>
        </authorList>
    </citation>
    <scope>NUCLEOTIDE SEQUENCE [LARGE SCALE GENOMIC DNA]</scope>
    <source>
        <strain evidence="8">skB26</strain>
    </source>
</reference>
<dbReference type="InterPro" id="IPR012349">
    <property type="entry name" value="Split_barrel_FMN-bd"/>
</dbReference>
<proteinExistence type="inferred from homology"/>
<dbReference type="KEGG" id="sdr:SCD_n00533"/>
<dbReference type="Proteomes" id="UP000015559">
    <property type="component" value="Chromosome"/>
</dbReference>
<comment type="subunit">
    <text evidence="4">Monomer. Interacts with the flagellar basal bodies.</text>
</comment>
<dbReference type="GO" id="GO:0071945">
    <property type="term" value="P:regulation of bacterial-type flagellum-dependent cell motility by regulation of motor speed"/>
    <property type="evidence" value="ECO:0007669"/>
    <property type="project" value="UniProtKB-UniRule"/>
</dbReference>
<comment type="subcellular location">
    <subcellularLocation>
        <location evidence="4">Bacterial flagellum basal body</location>
    </subcellularLocation>
</comment>
<comment type="similarity">
    <text evidence="4">Belongs to the YcgR family.</text>
</comment>